<feature type="signal peptide" evidence="1">
    <location>
        <begin position="1"/>
        <end position="23"/>
    </location>
</feature>
<name>A0ABQ1N0R7_9BACT</name>
<evidence type="ECO:0000313" key="3">
    <source>
        <dbReference type="Proteomes" id="UP000635885"/>
    </source>
</evidence>
<gene>
    <name evidence="2" type="ORF">GCM10010993_31300</name>
</gene>
<dbReference type="Proteomes" id="UP000635885">
    <property type="component" value="Unassembled WGS sequence"/>
</dbReference>
<dbReference type="RefSeq" id="WP_188444046.1">
    <property type="nucleotide sequence ID" value="NZ_BMFD01000015.1"/>
</dbReference>
<feature type="chain" id="PRO_5045944043" description="Outer membrane protein beta-barrel domain-containing protein" evidence="1">
    <location>
        <begin position="24"/>
        <end position="391"/>
    </location>
</feature>
<organism evidence="2 3">
    <name type="scientific">Belliella aquatica</name>
    <dbReference type="NCBI Taxonomy" id="1323734"/>
    <lineage>
        <taxon>Bacteria</taxon>
        <taxon>Pseudomonadati</taxon>
        <taxon>Bacteroidota</taxon>
        <taxon>Cytophagia</taxon>
        <taxon>Cytophagales</taxon>
        <taxon>Cyclobacteriaceae</taxon>
        <taxon>Belliella</taxon>
    </lineage>
</organism>
<comment type="caution">
    <text evidence="2">The sequence shown here is derived from an EMBL/GenBank/DDBJ whole genome shotgun (WGS) entry which is preliminary data.</text>
</comment>
<keyword evidence="3" id="KW-1185">Reference proteome</keyword>
<proteinExistence type="predicted"/>
<keyword evidence="1" id="KW-0732">Signal</keyword>
<accession>A0ABQ1N0R7</accession>
<protein>
    <recommendedName>
        <fullName evidence="4">Outer membrane protein beta-barrel domain-containing protein</fullName>
    </recommendedName>
</protein>
<sequence>MKSKKIFLLFLMFTYLGLEASLAQELSFKSGYILTNDGNKIKGKIHYDKELNPTTVLFINNDGNQTIFSPNQIRGFKIKGGNFFTENNKIKGDEFIEQVFKGKISLFIHKNQLILTDYNDDLVFLNTEDNEKSRLENYNILLSLTSGLCYIEKSNPYKAFKNDIGSIIAILREFHYCESEAYKIYYKQPLILAYNLSLGFLFQSYPLSSPSWEAESPNGFSPFFLAGIQIKSPEPKLKKTRLDLGLGLSQSTITTIIFEENSIKAISGRQVTNVTAIHVPVIFVYEIPSKINISPYLGMGLMSSLKFGKIKSGLINDLEKDSQYAIIKPAEFMETPRFNLSPILKFGIKWKGNLYLESILGQQLNAQNVYFNGVNGSLTERFFSLSLGCKF</sequence>
<evidence type="ECO:0008006" key="4">
    <source>
        <dbReference type="Google" id="ProtNLM"/>
    </source>
</evidence>
<reference evidence="3" key="1">
    <citation type="journal article" date="2019" name="Int. J. Syst. Evol. Microbiol.">
        <title>The Global Catalogue of Microorganisms (GCM) 10K type strain sequencing project: providing services to taxonomists for standard genome sequencing and annotation.</title>
        <authorList>
            <consortium name="The Broad Institute Genomics Platform"/>
            <consortium name="The Broad Institute Genome Sequencing Center for Infectious Disease"/>
            <person name="Wu L."/>
            <person name="Ma J."/>
        </authorList>
    </citation>
    <scope>NUCLEOTIDE SEQUENCE [LARGE SCALE GENOMIC DNA]</scope>
    <source>
        <strain evidence="3">CGMCC 1.12479</strain>
    </source>
</reference>
<evidence type="ECO:0000313" key="2">
    <source>
        <dbReference type="EMBL" id="GGC50526.1"/>
    </source>
</evidence>
<dbReference type="EMBL" id="BMFD01000015">
    <property type="protein sequence ID" value="GGC50526.1"/>
    <property type="molecule type" value="Genomic_DNA"/>
</dbReference>
<evidence type="ECO:0000256" key="1">
    <source>
        <dbReference type="SAM" id="SignalP"/>
    </source>
</evidence>